<proteinExistence type="inferred from homology"/>
<keyword evidence="3" id="KW-0540">Nuclease</keyword>
<keyword evidence="1" id="KW-0597">Phosphoprotein</keyword>
<dbReference type="GO" id="GO:0000166">
    <property type="term" value="F:nucleotide binding"/>
    <property type="evidence" value="ECO:0007669"/>
    <property type="project" value="UniProtKB-KW"/>
</dbReference>
<keyword evidence="4" id="KW-0547">Nucleotide-binding</keyword>
<evidence type="ECO:0000256" key="4">
    <source>
        <dbReference type="ARBA" id="ARBA00022741"/>
    </source>
</evidence>
<dbReference type="RefSeq" id="WP_153123300.1">
    <property type="nucleotide sequence ID" value="NZ_CP152352.1"/>
</dbReference>
<comment type="similarity">
    <text evidence="6">Belongs to the HepT RNase toxin family.</text>
</comment>
<dbReference type="Pfam" id="PF01934">
    <property type="entry name" value="HepT-like"/>
    <property type="match status" value="1"/>
</dbReference>
<dbReference type="GO" id="GO:0016787">
    <property type="term" value="F:hydrolase activity"/>
    <property type="evidence" value="ECO:0007669"/>
    <property type="project" value="UniProtKB-KW"/>
</dbReference>
<name>A0A6G1TZB1_9BACT</name>
<evidence type="ECO:0000313" key="7">
    <source>
        <dbReference type="EMBL" id="MQN80654.1"/>
    </source>
</evidence>
<dbReference type="PANTHER" id="PTHR34139:SF1">
    <property type="entry name" value="RNASE MJ1380-RELATED"/>
    <property type="match status" value="1"/>
</dbReference>
<accession>A0A6G1TZB1</accession>
<dbReference type="Gene3D" id="1.20.120.580">
    <property type="entry name" value="bsu32300-like"/>
    <property type="match status" value="1"/>
</dbReference>
<dbReference type="SUPFAM" id="SSF81593">
    <property type="entry name" value="Nucleotidyltransferase substrate binding subunit/domain"/>
    <property type="match status" value="1"/>
</dbReference>
<evidence type="ECO:0000256" key="3">
    <source>
        <dbReference type="ARBA" id="ARBA00022722"/>
    </source>
</evidence>
<evidence type="ECO:0000256" key="5">
    <source>
        <dbReference type="ARBA" id="ARBA00022801"/>
    </source>
</evidence>
<dbReference type="InterPro" id="IPR051813">
    <property type="entry name" value="HepT_RNase_toxin"/>
</dbReference>
<dbReference type="GO" id="GO:0004540">
    <property type="term" value="F:RNA nuclease activity"/>
    <property type="evidence" value="ECO:0007669"/>
    <property type="project" value="InterPro"/>
</dbReference>
<reference evidence="7 8" key="1">
    <citation type="submission" date="2019-09" db="EMBL/GenBank/DDBJ databases">
        <title>Distinct polysaccharide growth profiles of human intestinal Prevotella copri isolates.</title>
        <authorList>
            <person name="Fehlner-Peach H."/>
            <person name="Magnabosco C."/>
            <person name="Raghavan V."/>
            <person name="Scher J.U."/>
            <person name="Tett A."/>
            <person name="Cox L.M."/>
            <person name="Gottsegen C."/>
            <person name="Watters A."/>
            <person name="Wiltshire- Gordon J.D."/>
            <person name="Segata N."/>
            <person name="Bonneau R."/>
            <person name="Littman D.R."/>
        </authorList>
    </citation>
    <scope>NUCLEOTIDE SEQUENCE [LARGE SCALE GENOMIC DNA]</scope>
    <source>
        <strain evidence="8">iA622</strain>
    </source>
</reference>
<organism evidence="7 8">
    <name type="scientific">Segatella copri</name>
    <dbReference type="NCBI Taxonomy" id="165179"/>
    <lineage>
        <taxon>Bacteria</taxon>
        <taxon>Pseudomonadati</taxon>
        <taxon>Bacteroidota</taxon>
        <taxon>Bacteroidia</taxon>
        <taxon>Bacteroidales</taxon>
        <taxon>Prevotellaceae</taxon>
        <taxon>Segatella</taxon>
    </lineage>
</organism>
<dbReference type="InterPro" id="IPR008201">
    <property type="entry name" value="HepT-like"/>
</dbReference>
<protein>
    <submittedName>
        <fullName evidence="7">DUF86 domain-containing protein</fullName>
    </submittedName>
</protein>
<dbReference type="InterPro" id="IPR037038">
    <property type="entry name" value="HepT-like_sf"/>
</dbReference>
<evidence type="ECO:0000313" key="8">
    <source>
        <dbReference type="Proteomes" id="UP000480425"/>
    </source>
</evidence>
<gene>
    <name evidence="7" type="ORF">F7D73_06750</name>
</gene>
<dbReference type="Proteomes" id="UP000480425">
    <property type="component" value="Unassembled WGS sequence"/>
</dbReference>
<dbReference type="GO" id="GO:0110001">
    <property type="term" value="C:toxin-antitoxin complex"/>
    <property type="evidence" value="ECO:0007669"/>
    <property type="project" value="InterPro"/>
</dbReference>
<dbReference type="EMBL" id="VZCB01000052">
    <property type="protein sequence ID" value="MQN80654.1"/>
    <property type="molecule type" value="Genomic_DNA"/>
</dbReference>
<keyword evidence="2" id="KW-1277">Toxin-antitoxin system</keyword>
<comment type="caution">
    <text evidence="7">The sequence shown here is derived from an EMBL/GenBank/DDBJ whole genome shotgun (WGS) entry which is preliminary data.</text>
</comment>
<dbReference type="OrthoDB" id="9810538at2"/>
<keyword evidence="5" id="KW-0378">Hydrolase</keyword>
<evidence type="ECO:0000256" key="6">
    <source>
        <dbReference type="ARBA" id="ARBA00024207"/>
    </source>
</evidence>
<dbReference type="AlphaFoldDB" id="A0A6G1TZB1"/>
<evidence type="ECO:0000256" key="1">
    <source>
        <dbReference type="ARBA" id="ARBA00022553"/>
    </source>
</evidence>
<evidence type="ECO:0000256" key="2">
    <source>
        <dbReference type="ARBA" id="ARBA00022649"/>
    </source>
</evidence>
<dbReference type="PANTHER" id="PTHR34139">
    <property type="entry name" value="UPF0331 PROTEIN MJ0127"/>
    <property type="match status" value="1"/>
</dbReference>
<sequence length="121" mass="14167">MYKRSTIHDKLEEIKESIELIQEWSKDVKSADDFMLSPTKYMAFNACVMRLQVIGEHVGKLLKAEEKPLDAYPNIPWQAIYGMRNMISHEYANVDEVIVYDTIKNELPELKNIIEDLLSQY</sequence>